<dbReference type="InterPro" id="IPR009078">
    <property type="entry name" value="Ferritin-like_SF"/>
</dbReference>
<evidence type="ECO:0000313" key="3">
    <source>
        <dbReference type="Proteomes" id="UP000198990"/>
    </source>
</evidence>
<dbReference type="EMBL" id="FNZN01000001">
    <property type="protein sequence ID" value="SEK30635.1"/>
    <property type="molecule type" value="Genomic_DNA"/>
</dbReference>
<feature type="domain" description="DUF2202" evidence="1">
    <location>
        <begin position="47"/>
        <end position="203"/>
    </location>
</feature>
<protein>
    <recommendedName>
        <fullName evidence="1">DUF2202 domain-containing protein</fullName>
    </recommendedName>
</protein>
<name>A0A1H7G4I4_9FLAO</name>
<gene>
    <name evidence="2" type="ORF">SAMN04488008_101238</name>
</gene>
<dbReference type="AlphaFoldDB" id="A0A1H7G4I4"/>
<keyword evidence="3" id="KW-1185">Reference proteome</keyword>
<accession>A0A1H7G4I4</accession>
<dbReference type="Proteomes" id="UP000198990">
    <property type="component" value="Unassembled WGS sequence"/>
</dbReference>
<reference evidence="3" key="1">
    <citation type="submission" date="2016-10" db="EMBL/GenBank/DDBJ databases">
        <authorList>
            <person name="Varghese N."/>
            <person name="Submissions S."/>
        </authorList>
    </citation>
    <scope>NUCLEOTIDE SEQUENCE [LARGE SCALE GENOMIC DNA]</scope>
    <source>
        <strain evidence="3">DSM 16471</strain>
    </source>
</reference>
<organism evidence="2 3">
    <name type="scientific">Maribacter orientalis</name>
    <dbReference type="NCBI Taxonomy" id="228957"/>
    <lineage>
        <taxon>Bacteria</taxon>
        <taxon>Pseudomonadati</taxon>
        <taxon>Bacteroidota</taxon>
        <taxon>Flavobacteriia</taxon>
        <taxon>Flavobacteriales</taxon>
        <taxon>Flavobacteriaceae</taxon>
        <taxon>Maribacter</taxon>
    </lineage>
</organism>
<dbReference type="CDD" id="cd01048">
    <property type="entry name" value="Ferritin_like_AB2"/>
    <property type="match status" value="1"/>
</dbReference>
<evidence type="ECO:0000259" key="1">
    <source>
        <dbReference type="Pfam" id="PF09968"/>
    </source>
</evidence>
<evidence type="ECO:0000313" key="2">
    <source>
        <dbReference type="EMBL" id="SEK30635.1"/>
    </source>
</evidence>
<dbReference type="InterPro" id="IPR012347">
    <property type="entry name" value="Ferritin-like"/>
</dbReference>
<sequence>MKSLGKTRISLAVITLFTASWFMSCENDETNMELDNQQNTAISITDQEALLFMLEEEKLARDTYIYLDELWGINQFANIQISEQSHLNSVANLLDAFDINYTIEPNGVFTNQEIQNLYDEFIVDGTLNVTQALEVGAAIEDLDIVDLQNYINATSNTAIISVFESLQCGSRNHLRSFVSALENTGNTYTPQFLTVEEYELIISDPNEQCGRQTF</sequence>
<dbReference type="Gene3D" id="1.20.1260.10">
    <property type="match status" value="1"/>
</dbReference>
<dbReference type="PROSITE" id="PS51257">
    <property type="entry name" value="PROKAR_LIPOPROTEIN"/>
    <property type="match status" value="1"/>
</dbReference>
<dbReference type="Pfam" id="PF09968">
    <property type="entry name" value="DUF2202"/>
    <property type="match status" value="1"/>
</dbReference>
<proteinExistence type="predicted"/>
<dbReference type="SUPFAM" id="SSF47240">
    <property type="entry name" value="Ferritin-like"/>
    <property type="match status" value="1"/>
</dbReference>
<dbReference type="InterPro" id="IPR019243">
    <property type="entry name" value="DUF2202"/>
</dbReference>
<dbReference type="STRING" id="228957.SAMN04488008_101238"/>
<dbReference type="RefSeq" id="WP_091618915.1">
    <property type="nucleotide sequence ID" value="NZ_FNZN01000001.1"/>
</dbReference>
<dbReference type="OrthoDB" id="9801086at2"/>